<dbReference type="Pfam" id="PF05458">
    <property type="entry name" value="Siva"/>
    <property type="match status" value="1"/>
</dbReference>
<keyword evidence="2" id="KW-1185">Reference proteome</keyword>
<dbReference type="OrthoDB" id="60860at2759"/>
<dbReference type="Proteomes" id="UP000053105">
    <property type="component" value="Unassembled WGS sequence"/>
</dbReference>
<reference evidence="1 2" key="1">
    <citation type="submission" date="2015-07" db="EMBL/GenBank/DDBJ databases">
        <title>The genome of Melipona quadrifasciata.</title>
        <authorList>
            <person name="Pan H."/>
            <person name="Kapheim K."/>
        </authorList>
    </citation>
    <scope>NUCLEOTIDE SEQUENCE [LARGE SCALE GENOMIC DNA]</scope>
    <source>
        <strain evidence="1">0111107301</strain>
        <tissue evidence="1">Whole body</tissue>
    </source>
</reference>
<dbReference type="AlphaFoldDB" id="A0A0N0U4X4"/>
<gene>
    <name evidence="1" type="ORF">WN51_02968</name>
</gene>
<dbReference type="GO" id="GO:0005175">
    <property type="term" value="F:CD27 receptor binding"/>
    <property type="evidence" value="ECO:0007669"/>
    <property type="project" value="TreeGrafter"/>
</dbReference>
<sequence length="179" mass="20909">MPKRPCPFEDNLLPQLKIHVGQKQVDNGVSHEERMKIIYGKTMDLLKKGVKTLSQRLNTSMELNPVDVPPSRISSSYKFKHERHSKQMTLNSTVFFFKYKINTFLFLFVSCKDTQPKYDLCECNRVIDQSMFSKCSYCDQILCNFCLLECIGCSELFCKNCSLPVYDYEEQSKCLNCYK</sequence>
<evidence type="ECO:0000313" key="2">
    <source>
        <dbReference type="Proteomes" id="UP000053105"/>
    </source>
</evidence>
<dbReference type="EMBL" id="KQ435814">
    <property type="protein sequence ID" value="KOX72674.1"/>
    <property type="molecule type" value="Genomic_DNA"/>
</dbReference>
<dbReference type="STRING" id="166423.A0A0N0U4X4"/>
<dbReference type="PANTHER" id="PTHR14365:SF1">
    <property type="entry name" value="APOPTOSIS REGULATORY PROTEIN SIVA"/>
    <property type="match status" value="1"/>
</dbReference>
<dbReference type="PANTHER" id="PTHR14365">
    <property type="entry name" value="APOPTOSIS REGULATORY PROTEIN SIVA"/>
    <property type="match status" value="1"/>
</dbReference>
<proteinExistence type="predicted"/>
<dbReference type="GO" id="GO:0097191">
    <property type="term" value="P:extrinsic apoptotic signaling pathway"/>
    <property type="evidence" value="ECO:0007669"/>
    <property type="project" value="TreeGrafter"/>
</dbReference>
<evidence type="ECO:0008006" key="3">
    <source>
        <dbReference type="Google" id="ProtNLM"/>
    </source>
</evidence>
<organism evidence="1 2">
    <name type="scientific">Melipona quadrifasciata</name>
    <dbReference type="NCBI Taxonomy" id="166423"/>
    <lineage>
        <taxon>Eukaryota</taxon>
        <taxon>Metazoa</taxon>
        <taxon>Ecdysozoa</taxon>
        <taxon>Arthropoda</taxon>
        <taxon>Hexapoda</taxon>
        <taxon>Insecta</taxon>
        <taxon>Pterygota</taxon>
        <taxon>Neoptera</taxon>
        <taxon>Endopterygota</taxon>
        <taxon>Hymenoptera</taxon>
        <taxon>Apocrita</taxon>
        <taxon>Aculeata</taxon>
        <taxon>Apoidea</taxon>
        <taxon>Anthophila</taxon>
        <taxon>Apidae</taxon>
        <taxon>Melipona</taxon>
    </lineage>
</organism>
<dbReference type="InterPro" id="IPR022773">
    <property type="entry name" value="Siva"/>
</dbReference>
<protein>
    <recommendedName>
        <fullName evidence="3">Apoptosis regulatory protein Siva</fullName>
    </recommendedName>
</protein>
<evidence type="ECO:0000313" key="1">
    <source>
        <dbReference type="EMBL" id="KOX72674.1"/>
    </source>
</evidence>
<accession>A0A0N0U4X4</accession>
<name>A0A0N0U4X4_9HYME</name>